<keyword evidence="1" id="KW-0732">Signal</keyword>
<reference evidence="3 4" key="1">
    <citation type="journal article" date="2013" name="Genome Announc.">
        <title>Complete Genome Sequence of a Chinese Strain of 'Candidatus Liberibacter asiaticus'.</title>
        <authorList>
            <person name="Lin H."/>
            <person name="Han C.S."/>
            <person name="Liu B."/>
            <person name="Lou B."/>
            <person name="Bai X."/>
            <person name="Deng C."/>
            <person name="Civerolo E.L."/>
            <person name="Gupta G."/>
        </authorList>
    </citation>
    <scope>NUCLEOTIDE SEQUENCE [LARGE SCALE GENOMIC DNA]</scope>
    <source>
        <strain evidence="4">gxpsy</strain>
    </source>
</reference>
<dbReference type="SUPFAM" id="SSF159594">
    <property type="entry name" value="XCC0632-like"/>
    <property type="match status" value="1"/>
</dbReference>
<evidence type="ECO:0000259" key="2">
    <source>
        <dbReference type="Pfam" id="PF03886"/>
    </source>
</evidence>
<gene>
    <name evidence="3" type="ORF">WSI_00025</name>
</gene>
<dbReference type="Gene3D" id="3.40.50.10610">
    <property type="entry name" value="ABC-type transport auxiliary lipoprotein component"/>
    <property type="match status" value="1"/>
</dbReference>
<dbReference type="InterPro" id="IPR005586">
    <property type="entry name" value="ABC_trans_aux"/>
</dbReference>
<dbReference type="EMBL" id="CP004005">
    <property type="protein sequence ID" value="AGH16382.1"/>
    <property type="molecule type" value="Genomic_DNA"/>
</dbReference>
<keyword evidence="4" id="KW-1185">Reference proteome</keyword>
<evidence type="ECO:0000313" key="4">
    <source>
        <dbReference type="Proteomes" id="UP000011820"/>
    </source>
</evidence>
<name>A0ABM5NEV8_LIBAS</name>
<organism evidence="3 4">
    <name type="scientific">Candidatus Liberibacter asiaticus str. gxpsy</name>
    <dbReference type="NCBI Taxonomy" id="1174529"/>
    <lineage>
        <taxon>Bacteria</taxon>
        <taxon>Pseudomonadati</taxon>
        <taxon>Pseudomonadota</taxon>
        <taxon>Alphaproteobacteria</taxon>
        <taxon>Hyphomicrobiales</taxon>
        <taxon>Rhizobiaceae</taxon>
        <taxon>Liberibacter</taxon>
    </lineage>
</organism>
<dbReference type="Pfam" id="PF03886">
    <property type="entry name" value="ABC_trans_aux"/>
    <property type="match status" value="1"/>
</dbReference>
<protein>
    <submittedName>
        <fullName evidence="3">ABC transporter protein</fullName>
    </submittedName>
</protein>
<sequence length="208" mass="23802">MDKKLNKIIKKKIISCSLAVLLCTSLSSCFFHNNPVNIYDLTESTKYDESVQRHIQLIITEPITEKILNSEDIIVRSSPIEIQYLIGSQWSDKLPRMIQLKLIANFENNGKISTVVKPNQGIYADYQIISAIRSFEINIDRHCAIITMSLKIINAHDNSLVGQKVFHVEEKLEKDNKLHFIQSLNRAFSRISSEIIDWTLSSLPLSDN</sequence>
<feature type="chain" id="PRO_5047358074" evidence="1">
    <location>
        <begin position="34"/>
        <end position="208"/>
    </location>
</feature>
<feature type="domain" description="ABC-type transport auxiliary lipoprotein component" evidence="2">
    <location>
        <begin position="45"/>
        <end position="195"/>
    </location>
</feature>
<evidence type="ECO:0000256" key="1">
    <source>
        <dbReference type="SAM" id="SignalP"/>
    </source>
</evidence>
<dbReference type="RefSeq" id="WP_012778361.1">
    <property type="nucleotide sequence ID" value="NC_020549.1"/>
</dbReference>
<proteinExistence type="predicted"/>
<dbReference type="PROSITE" id="PS51257">
    <property type="entry name" value="PROKAR_LIPOPROTEIN"/>
    <property type="match status" value="1"/>
</dbReference>
<feature type="signal peptide" evidence="1">
    <location>
        <begin position="1"/>
        <end position="33"/>
    </location>
</feature>
<dbReference type="GeneID" id="93076385"/>
<evidence type="ECO:0000313" key="3">
    <source>
        <dbReference type="EMBL" id="AGH16382.1"/>
    </source>
</evidence>
<dbReference type="Proteomes" id="UP000011820">
    <property type="component" value="Chromosome"/>
</dbReference>
<accession>A0ABM5NEV8</accession>